<evidence type="ECO:0000313" key="3">
    <source>
        <dbReference type="Proteomes" id="UP000665020"/>
    </source>
</evidence>
<dbReference type="Gene3D" id="3.20.20.70">
    <property type="entry name" value="Aldolase class I"/>
    <property type="match status" value="1"/>
</dbReference>
<feature type="domain" description="Pyruvate carboxyltransferase" evidence="1">
    <location>
        <begin position="7"/>
        <end position="267"/>
    </location>
</feature>
<dbReference type="AlphaFoldDB" id="A0A8A7KHG6"/>
<dbReference type="GO" id="GO:0006094">
    <property type="term" value="P:gluconeogenesis"/>
    <property type="evidence" value="ECO:0007669"/>
    <property type="project" value="TreeGrafter"/>
</dbReference>
<dbReference type="InterPro" id="IPR055268">
    <property type="entry name" value="PCB-like"/>
</dbReference>
<protein>
    <submittedName>
        <fullName evidence="2">Pyruvate carboxylase subunit B</fullName>
        <ecNumber evidence="2">6.4.1.1</ecNumber>
    </submittedName>
</protein>
<dbReference type="InterPro" id="IPR013785">
    <property type="entry name" value="Aldolase_TIM"/>
</dbReference>
<keyword evidence="2" id="KW-0436">Ligase</keyword>
<proteinExistence type="predicted"/>
<keyword evidence="2" id="KW-0670">Pyruvate</keyword>
<dbReference type="PANTHER" id="PTHR43778">
    <property type="entry name" value="PYRUVATE CARBOXYLASE"/>
    <property type="match status" value="1"/>
</dbReference>
<dbReference type="NCBIfam" id="NF006761">
    <property type="entry name" value="PRK09282.1"/>
    <property type="match status" value="1"/>
</dbReference>
<dbReference type="InterPro" id="IPR003379">
    <property type="entry name" value="Carboxylase_cons_dom"/>
</dbReference>
<dbReference type="RefSeq" id="WP_125991257.1">
    <property type="nucleotide sequence ID" value="NZ_CP046640.1"/>
</dbReference>
<dbReference type="GO" id="GO:0005737">
    <property type="term" value="C:cytoplasm"/>
    <property type="evidence" value="ECO:0007669"/>
    <property type="project" value="TreeGrafter"/>
</dbReference>
<dbReference type="EC" id="6.4.1.1" evidence="2"/>
<dbReference type="EMBL" id="CP046640">
    <property type="protein sequence ID" value="QTL98979.1"/>
    <property type="molecule type" value="Genomic_DNA"/>
</dbReference>
<evidence type="ECO:0000313" key="2">
    <source>
        <dbReference type="EMBL" id="QTL98979.1"/>
    </source>
</evidence>
<dbReference type="PANTHER" id="PTHR43778:SF2">
    <property type="entry name" value="PYRUVATE CARBOXYLASE, MITOCHONDRIAL"/>
    <property type="match status" value="1"/>
</dbReference>
<dbReference type="KEGG" id="ifn:GM661_13935"/>
<dbReference type="InterPro" id="IPR000891">
    <property type="entry name" value="PYR_CT"/>
</dbReference>
<accession>A0A8A7KHG6</accession>
<dbReference type="Pfam" id="PF02436">
    <property type="entry name" value="PYC_OADA"/>
    <property type="match status" value="1"/>
</dbReference>
<sequence length="447" mass="50213">MTAKKKVGITETIFRDAHQSLLATRMSTDDMLPIAEKVDKAGYHSVEMWGGATFDSAMRYLNEDPWERLKKLKEKMPNTPFQMLLRGQNIVGYKHYPDDSVREFVRLAIKNGIDIFRIFDALNDVRNMQVAIEATNEYGGHAQATVVYTTSPVHDIEHYIETAKELKKVGADSICLKDMAGLLKPYEATELIGSLKEAVDIPIQLHTHYTSGLASMTYLKAVEAGVDVIDTALSTLALGTSQPATETMVATFAGTDYDTGIDMEYVSELNRYFKDIRDKLKENMAPKDVDPEVLIYQVPGGMLSNMRSQMKKMNMLDRLEETLLEVPKVREDLGYPPLVTPMSQIVGTQAVFNVATGERYKVVSKEVKKYLQGGYGKAPGKIDDDFRAKIIGKDAEVITHRPADDLEPIMEKATKEVKEKGYYTKEEDVLSYIIFPAVAEEFFKNRG</sequence>
<reference evidence="2" key="1">
    <citation type="submission" date="2019-12" db="EMBL/GenBank/DDBJ databases">
        <authorList>
            <person name="zhang j."/>
            <person name="sun C.M."/>
        </authorList>
    </citation>
    <scope>NUCLEOTIDE SEQUENCE</scope>
    <source>
        <strain evidence="2">NS-1</strain>
    </source>
</reference>
<dbReference type="Pfam" id="PF00682">
    <property type="entry name" value="HMGL-like"/>
    <property type="match status" value="1"/>
</dbReference>
<organism evidence="2 3">
    <name type="scientific">Iocasia fonsfrigidae</name>
    <dbReference type="NCBI Taxonomy" id="2682810"/>
    <lineage>
        <taxon>Bacteria</taxon>
        <taxon>Bacillati</taxon>
        <taxon>Bacillota</taxon>
        <taxon>Clostridia</taxon>
        <taxon>Halanaerobiales</taxon>
        <taxon>Halanaerobiaceae</taxon>
        <taxon>Iocasia</taxon>
    </lineage>
</organism>
<dbReference type="SUPFAM" id="SSF51569">
    <property type="entry name" value="Aldolase"/>
    <property type="match status" value="1"/>
</dbReference>
<evidence type="ECO:0000259" key="1">
    <source>
        <dbReference type="PROSITE" id="PS50991"/>
    </source>
</evidence>
<dbReference type="Proteomes" id="UP000665020">
    <property type="component" value="Chromosome"/>
</dbReference>
<dbReference type="GO" id="GO:0004736">
    <property type="term" value="F:pyruvate carboxylase activity"/>
    <property type="evidence" value="ECO:0007669"/>
    <property type="project" value="UniProtKB-EC"/>
</dbReference>
<dbReference type="CDD" id="cd07937">
    <property type="entry name" value="DRE_TIM_PC_TC_5S"/>
    <property type="match status" value="1"/>
</dbReference>
<keyword evidence="3" id="KW-1185">Reference proteome</keyword>
<name>A0A8A7KHG6_9FIRM</name>
<dbReference type="SUPFAM" id="SSF89000">
    <property type="entry name" value="post-HMGL domain-like"/>
    <property type="match status" value="1"/>
</dbReference>
<dbReference type="PROSITE" id="PS50991">
    <property type="entry name" value="PYR_CT"/>
    <property type="match status" value="1"/>
</dbReference>
<gene>
    <name evidence="2" type="ORF">GM661_13935</name>
</gene>